<sequence>MSLVQRSPAKSSLHLSDPNLSTSSEVASRNMKRKHPDCELFDAFSSFSAEIKKTLGDWRLDLSTNISHISENINNIRSDLDKLTAATSVIKNEMNELQTNQKELEKRVLTLESNQSSVNKNFTEIQSSTQFLASQNDDFIRKIAILESGKKNTDQTSDAVFILESKIDSLEQQARQCNLELSNVPEKRGENLLSLIESLGTLINLQIQQRDIISVHRVPHAQPDSTRPKNIVVKVSSRILRDNILSAFRLKKGVMANELGLSNNTKHKIYCNEHLTLSNKKLFRECREKAKKCEFKYVWVKHATILARESDHSPVVAIRSHKDLSKIKPRNAGH</sequence>
<feature type="coiled-coil region" evidence="1">
    <location>
        <begin position="66"/>
        <end position="114"/>
    </location>
</feature>
<proteinExistence type="predicted"/>
<organism evidence="4 5">
    <name type="scientific">Plutella xylostella</name>
    <name type="common">Diamondback moth</name>
    <name type="synonym">Plutella maculipennis</name>
    <dbReference type="NCBI Taxonomy" id="51655"/>
    <lineage>
        <taxon>Eukaryota</taxon>
        <taxon>Metazoa</taxon>
        <taxon>Ecdysozoa</taxon>
        <taxon>Arthropoda</taxon>
        <taxon>Hexapoda</taxon>
        <taxon>Insecta</taxon>
        <taxon>Pterygota</taxon>
        <taxon>Neoptera</taxon>
        <taxon>Endopterygota</taxon>
        <taxon>Lepidoptera</taxon>
        <taxon>Glossata</taxon>
        <taxon>Ditrysia</taxon>
        <taxon>Yponomeutoidea</taxon>
        <taxon>Plutellidae</taxon>
        <taxon>Plutella</taxon>
    </lineage>
</organism>
<evidence type="ECO:0000313" key="4">
    <source>
        <dbReference type="EMBL" id="CAG9108345.1"/>
    </source>
</evidence>
<protein>
    <submittedName>
        <fullName evidence="4">(diamondback moth) hypothetical protein</fullName>
    </submittedName>
</protein>
<dbReference type="InterPro" id="IPR057251">
    <property type="entry name" value="FP_C"/>
</dbReference>
<keyword evidence="5" id="KW-1185">Reference proteome</keyword>
<evidence type="ECO:0000256" key="2">
    <source>
        <dbReference type="SAM" id="MobiDB-lite"/>
    </source>
</evidence>
<dbReference type="EMBL" id="CAJHNJ030000010">
    <property type="protein sequence ID" value="CAG9108345.1"/>
    <property type="molecule type" value="Genomic_DNA"/>
</dbReference>
<dbReference type="SUPFAM" id="SSF57997">
    <property type="entry name" value="Tropomyosin"/>
    <property type="match status" value="1"/>
</dbReference>
<evidence type="ECO:0000313" key="5">
    <source>
        <dbReference type="Proteomes" id="UP000653454"/>
    </source>
</evidence>
<feature type="compositionally biased region" description="Polar residues" evidence="2">
    <location>
        <begin position="1"/>
        <end position="27"/>
    </location>
</feature>
<comment type="caution">
    <text evidence="4">The sequence shown here is derived from an EMBL/GenBank/DDBJ whole genome shotgun (WGS) entry which is preliminary data.</text>
</comment>
<evidence type="ECO:0000259" key="3">
    <source>
        <dbReference type="Pfam" id="PF25298"/>
    </source>
</evidence>
<name>A0A8S4DZF2_PLUXY</name>
<keyword evidence="1" id="KW-0175">Coiled coil</keyword>
<feature type="domain" description="FP protein C-terminal" evidence="3">
    <location>
        <begin position="276"/>
        <end position="328"/>
    </location>
</feature>
<dbReference type="Gene3D" id="3.30.70.1820">
    <property type="entry name" value="L1 transposable element, RRM domain"/>
    <property type="match status" value="1"/>
</dbReference>
<dbReference type="Proteomes" id="UP000653454">
    <property type="component" value="Unassembled WGS sequence"/>
</dbReference>
<dbReference type="InterPro" id="IPR004244">
    <property type="entry name" value="Transposase_22"/>
</dbReference>
<dbReference type="AlphaFoldDB" id="A0A8S4DZF2"/>
<accession>A0A8S4DZF2</accession>
<dbReference type="PANTHER" id="PTHR11505">
    <property type="entry name" value="L1 TRANSPOSABLE ELEMENT-RELATED"/>
    <property type="match status" value="1"/>
</dbReference>
<evidence type="ECO:0000256" key="1">
    <source>
        <dbReference type="SAM" id="Coils"/>
    </source>
</evidence>
<dbReference type="Pfam" id="PF25298">
    <property type="entry name" value="Baculo_FP_2nd"/>
    <property type="match status" value="1"/>
</dbReference>
<reference evidence="4" key="1">
    <citation type="submission" date="2020-11" db="EMBL/GenBank/DDBJ databases">
        <authorList>
            <person name="Whiteford S."/>
        </authorList>
    </citation>
    <scope>NUCLEOTIDE SEQUENCE</scope>
</reference>
<gene>
    <name evidence="4" type="ORF">PLXY2_LOCUS3868</name>
</gene>
<feature type="region of interest" description="Disordered" evidence="2">
    <location>
        <begin position="1"/>
        <end position="31"/>
    </location>
</feature>